<dbReference type="AlphaFoldDB" id="A0A1P8MXI9"/>
<dbReference type="RefSeq" id="WP_076629229.1">
    <property type="nucleotide sequence ID" value="NZ_CP019312.1"/>
</dbReference>
<reference evidence="2 3" key="1">
    <citation type="submission" date="2017-01" db="EMBL/GenBank/DDBJ databases">
        <title>Complete genome of Tateyamaria omphalii DOK1-4 isolated from seawater in Dokdo.</title>
        <authorList>
            <person name="Kim J.H."/>
            <person name="Chi W.-J."/>
        </authorList>
    </citation>
    <scope>NUCLEOTIDE SEQUENCE [LARGE SCALE GENOMIC DNA]</scope>
    <source>
        <strain evidence="2 3">DOK1-4</strain>
    </source>
</reference>
<keyword evidence="3" id="KW-1185">Reference proteome</keyword>
<dbReference type="InterPro" id="IPR000182">
    <property type="entry name" value="GNAT_dom"/>
</dbReference>
<dbReference type="InterPro" id="IPR016181">
    <property type="entry name" value="Acyl_CoA_acyltransferase"/>
</dbReference>
<name>A0A1P8MXI9_9RHOB</name>
<dbReference type="EMBL" id="CP019312">
    <property type="protein sequence ID" value="APX12806.1"/>
    <property type="molecule type" value="Genomic_DNA"/>
</dbReference>
<gene>
    <name evidence="2" type="ORF">BWR18_14760</name>
</gene>
<organism evidence="2 3">
    <name type="scientific">Tateyamaria omphalii</name>
    <dbReference type="NCBI Taxonomy" id="299262"/>
    <lineage>
        <taxon>Bacteria</taxon>
        <taxon>Pseudomonadati</taxon>
        <taxon>Pseudomonadota</taxon>
        <taxon>Alphaproteobacteria</taxon>
        <taxon>Rhodobacterales</taxon>
        <taxon>Roseobacteraceae</taxon>
        <taxon>Tateyamaria</taxon>
    </lineage>
</organism>
<accession>A0A1P8MXI9</accession>
<dbReference type="SUPFAM" id="SSF55729">
    <property type="entry name" value="Acyl-CoA N-acyltransferases (Nat)"/>
    <property type="match status" value="1"/>
</dbReference>
<dbReference type="Gene3D" id="3.40.630.30">
    <property type="match status" value="1"/>
</dbReference>
<feature type="domain" description="N-acetyltransferase" evidence="1">
    <location>
        <begin position="7"/>
        <end position="158"/>
    </location>
</feature>
<sequence>MDKATKCVLRDMIRGEADALGRVMFEAIQEGPGAYTPAQRTAWCAAPHAGQAWARKLAAQDVVVAEAQGAPVGFVTREGAYVDLAFVLPEWQGRGVFSALYDRIEAGGRAAGLHRLRVHASLIAQPAFAAKGFALVRHERMERLGEYLDRAEMEKTLTAPA</sequence>
<dbReference type="PANTHER" id="PTHR43451">
    <property type="entry name" value="ACETYLTRANSFERASE (GNAT) FAMILY PROTEIN"/>
    <property type="match status" value="1"/>
</dbReference>
<dbReference type="KEGG" id="tom:BWR18_14760"/>
<evidence type="ECO:0000259" key="1">
    <source>
        <dbReference type="PROSITE" id="PS51186"/>
    </source>
</evidence>
<evidence type="ECO:0000313" key="3">
    <source>
        <dbReference type="Proteomes" id="UP000186336"/>
    </source>
</evidence>
<dbReference type="Pfam" id="PF13673">
    <property type="entry name" value="Acetyltransf_10"/>
    <property type="match status" value="1"/>
</dbReference>
<dbReference type="PANTHER" id="PTHR43451:SF1">
    <property type="entry name" value="ACETYLTRANSFERASE"/>
    <property type="match status" value="1"/>
</dbReference>
<proteinExistence type="predicted"/>
<dbReference type="CDD" id="cd04301">
    <property type="entry name" value="NAT_SF"/>
    <property type="match status" value="1"/>
</dbReference>
<dbReference type="OrthoDB" id="9789081at2"/>
<dbReference type="Proteomes" id="UP000186336">
    <property type="component" value="Chromosome"/>
</dbReference>
<dbReference type="PROSITE" id="PS51186">
    <property type="entry name" value="GNAT"/>
    <property type="match status" value="1"/>
</dbReference>
<dbReference type="InterPro" id="IPR052564">
    <property type="entry name" value="N-acetyltrans/Recomb-assoc"/>
</dbReference>
<protein>
    <recommendedName>
        <fullName evidence="1">N-acetyltransferase domain-containing protein</fullName>
    </recommendedName>
</protein>
<evidence type="ECO:0000313" key="2">
    <source>
        <dbReference type="EMBL" id="APX12806.1"/>
    </source>
</evidence>
<dbReference type="GO" id="GO:0016747">
    <property type="term" value="F:acyltransferase activity, transferring groups other than amino-acyl groups"/>
    <property type="evidence" value="ECO:0007669"/>
    <property type="project" value="InterPro"/>
</dbReference>